<comment type="caution">
    <text evidence="1">The sequence shown here is derived from an EMBL/GenBank/DDBJ whole genome shotgun (WGS) entry which is preliminary data.</text>
</comment>
<proteinExistence type="predicted"/>
<gene>
    <name evidence="1" type="ORF">AZE42_12252</name>
</gene>
<reference evidence="1 2" key="1">
    <citation type="submission" date="2016-03" db="EMBL/GenBank/DDBJ databases">
        <title>Comparative genomics of the ectomycorrhizal sister species Rhizopogon vinicolor and Rhizopogon vesiculosus (Basidiomycota: Boletales) reveals a divergence of the mating type B locus.</title>
        <authorList>
            <person name="Mujic A.B."/>
            <person name="Kuo A."/>
            <person name="Tritt A."/>
            <person name="Lipzen A."/>
            <person name="Chen C."/>
            <person name="Johnson J."/>
            <person name="Sharma A."/>
            <person name="Barry K."/>
            <person name="Grigoriev I.V."/>
            <person name="Spatafora J.W."/>
        </authorList>
    </citation>
    <scope>NUCLEOTIDE SEQUENCE [LARGE SCALE GENOMIC DNA]</scope>
    <source>
        <strain evidence="1 2">AM-OR11-056</strain>
    </source>
</reference>
<dbReference type="Proteomes" id="UP000183567">
    <property type="component" value="Unassembled WGS sequence"/>
</dbReference>
<organism evidence="1 2">
    <name type="scientific">Rhizopogon vesiculosus</name>
    <dbReference type="NCBI Taxonomy" id="180088"/>
    <lineage>
        <taxon>Eukaryota</taxon>
        <taxon>Fungi</taxon>
        <taxon>Dikarya</taxon>
        <taxon>Basidiomycota</taxon>
        <taxon>Agaricomycotina</taxon>
        <taxon>Agaricomycetes</taxon>
        <taxon>Agaricomycetidae</taxon>
        <taxon>Boletales</taxon>
        <taxon>Suillineae</taxon>
        <taxon>Rhizopogonaceae</taxon>
        <taxon>Rhizopogon</taxon>
    </lineage>
</organism>
<dbReference type="EMBL" id="LVVM01001911">
    <property type="protein sequence ID" value="OJA17566.1"/>
    <property type="molecule type" value="Genomic_DNA"/>
</dbReference>
<sequence length="46" mass="5346">MSIVLQAKSASERWRSDEFNRQFILAGSLDELYCKEASEEEERPPV</sequence>
<evidence type="ECO:0000313" key="1">
    <source>
        <dbReference type="EMBL" id="OJA17566.1"/>
    </source>
</evidence>
<protein>
    <submittedName>
        <fullName evidence="1">Uncharacterized protein</fullName>
    </submittedName>
</protein>
<dbReference type="AlphaFoldDB" id="A0A1J8Q7D7"/>
<evidence type="ECO:0000313" key="2">
    <source>
        <dbReference type="Proteomes" id="UP000183567"/>
    </source>
</evidence>
<accession>A0A1J8Q7D7</accession>
<name>A0A1J8Q7D7_9AGAM</name>
<keyword evidence="2" id="KW-1185">Reference proteome</keyword>